<comment type="similarity">
    <text evidence="5">Belongs to the FAM234 family.</text>
</comment>
<evidence type="ECO:0000313" key="10">
    <source>
        <dbReference type="Proteomes" id="UP001623348"/>
    </source>
</evidence>
<evidence type="ECO:0000256" key="1">
    <source>
        <dbReference type="ARBA" id="ARBA00004167"/>
    </source>
</evidence>
<reference evidence="9 10" key="1">
    <citation type="submission" date="2024-06" db="EMBL/GenBank/DDBJ databases">
        <title>The draft genome of Grus japonensis, version 3.</title>
        <authorList>
            <person name="Nabeshima K."/>
            <person name="Suzuki S."/>
            <person name="Onuma M."/>
        </authorList>
    </citation>
    <scope>NUCLEOTIDE SEQUENCE [LARGE SCALE GENOMIC DNA]</scope>
    <source>
        <strain evidence="9 10">451A</strain>
    </source>
</reference>
<evidence type="ECO:0000256" key="5">
    <source>
        <dbReference type="ARBA" id="ARBA00025791"/>
    </source>
</evidence>
<dbReference type="InterPro" id="IPR055409">
    <property type="entry name" value="Beta-prop_FAM234A_B"/>
</dbReference>
<evidence type="ECO:0000313" key="9">
    <source>
        <dbReference type="EMBL" id="GAB0196347.1"/>
    </source>
</evidence>
<dbReference type="EMBL" id="BAAFJT010000015">
    <property type="protein sequence ID" value="GAB0196347.1"/>
    <property type="molecule type" value="Genomic_DNA"/>
</dbReference>
<keyword evidence="3 7" id="KW-1133">Transmembrane helix</keyword>
<sequence>MDNKDSEAEIHPLKTEDVKAQENQENSVERRIISKQSSRLSRLSRWRTAAFFISLFLCLIIVFAFSFIIPCPERPVSERTWFRNYDNAVAYQFLAIEDVNEDKVQDVVFAFKASNGSSSFNRSCLDEGLPPPCAFVAAVSGTNGRALWETPAAEEIEWMECGIKQLGGAETPGCLVVGKPVSLTAVDLQTGEVQWRQSSDFGTNYTVLTPVSVIPDVDSDGVQDLIIFIATGDKINTFIHSGKNGKQIGSTGSLNVDGTARYIRLNLDSSYFLFYTESSFYAYSLKDLYSAATGMEIKLPSFGQDPQWEKNIDRTTHRLSLLSSGDIRYLAKIPGRSREDILVVNSETATLVNAQNLQTLWTLNVSRVVSEPLLGYYKPDVPGIVLESEIGPNRKKVMIVESGSGAVQWDLKLSSRAESPGPATLSTADHRSTFLIWGEYQAAGNETRSRTPLQKLYLFHPSYTNVLLELRNSTDQIIAFNATLFERSRHACYVLLRGPQPSEEPGSVSLMKRKLKEDVSESRVIWLSQVAVDSEQYVRDRLYRMRFQSRA</sequence>
<dbReference type="Proteomes" id="UP001623348">
    <property type="component" value="Unassembled WGS sequence"/>
</dbReference>
<feature type="transmembrane region" description="Helical" evidence="7">
    <location>
        <begin position="49"/>
        <end position="69"/>
    </location>
</feature>
<keyword evidence="2 7" id="KW-0812">Transmembrane</keyword>
<dbReference type="PANTHER" id="PTHR21419">
    <property type="match status" value="1"/>
</dbReference>
<dbReference type="Gene3D" id="2.130.10.10">
    <property type="entry name" value="YVTN repeat-like/Quinoprotein amine dehydrogenase"/>
    <property type="match status" value="1"/>
</dbReference>
<dbReference type="Pfam" id="PF23727">
    <property type="entry name" value="Beta-prop_FAM234A_B"/>
    <property type="match status" value="1"/>
</dbReference>
<dbReference type="AlphaFoldDB" id="A0ABC9XID1"/>
<keyword evidence="4 7" id="KW-0472">Membrane</keyword>
<evidence type="ECO:0000256" key="6">
    <source>
        <dbReference type="SAM" id="MobiDB-lite"/>
    </source>
</evidence>
<accession>A0ABC9XID1</accession>
<dbReference type="InterPro" id="IPR045232">
    <property type="entry name" value="FAM234"/>
</dbReference>
<protein>
    <submittedName>
        <fullName evidence="9">Protein FAM234A</fullName>
    </submittedName>
</protein>
<proteinExistence type="inferred from homology"/>
<comment type="subcellular location">
    <subcellularLocation>
        <location evidence="1">Membrane</location>
        <topology evidence="1">Single-pass membrane protein</topology>
    </subcellularLocation>
</comment>
<keyword evidence="10" id="KW-1185">Reference proteome</keyword>
<dbReference type="SUPFAM" id="SSF50998">
    <property type="entry name" value="Quinoprotein alcohol dehydrogenase-like"/>
    <property type="match status" value="1"/>
</dbReference>
<gene>
    <name evidence="9" type="ORF">GRJ2_002100000</name>
</gene>
<evidence type="ECO:0000259" key="8">
    <source>
        <dbReference type="Pfam" id="PF23727"/>
    </source>
</evidence>
<name>A0ABC9XID1_GRUJA</name>
<dbReference type="InterPro" id="IPR011047">
    <property type="entry name" value="Quinoprotein_ADH-like_sf"/>
</dbReference>
<evidence type="ECO:0000256" key="7">
    <source>
        <dbReference type="SAM" id="Phobius"/>
    </source>
</evidence>
<dbReference type="GO" id="GO:0016020">
    <property type="term" value="C:membrane"/>
    <property type="evidence" value="ECO:0007669"/>
    <property type="project" value="UniProtKB-SubCell"/>
</dbReference>
<comment type="caution">
    <text evidence="9">The sequence shown here is derived from an EMBL/GenBank/DDBJ whole genome shotgun (WGS) entry which is preliminary data.</text>
</comment>
<dbReference type="InterPro" id="IPR015943">
    <property type="entry name" value="WD40/YVTN_repeat-like_dom_sf"/>
</dbReference>
<organism evidence="9 10">
    <name type="scientific">Grus japonensis</name>
    <name type="common">Japanese crane</name>
    <name type="synonym">Red-crowned crane</name>
    <dbReference type="NCBI Taxonomy" id="30415"/>
    <lineage>
        <taxon>Eukaryota</taxon>
        <taxon>Metazoa</taxon>
        <taxon>Chordata</taxon>
        <taxon>Craniata</taxon>
        <taxon>Vertebrata</taxon>
        <taxon>Euteleostomi</taxon>
        <taxon>Archelosauria</taxon>
        <taxon>Archosauria</taxon>
        <taxon>Dinosauria</taxon>
        <taxon>Saurischia</taxon>
        <taxon>Theropoda</taxon>
        <taxon>Coelurosauria</taxon>
        <taxon>Aves</taxon>
        <taxon>Neognathae</taxon>
        <taxon>Neoaves</taxon>
        <taxon>Gruiformes</taxon>
        <taxon>Gruidae</taxon>
        <taxon>Grus</taxon>
    </lineage>
</organism>
<feature type="domain" description="FAM234A/B beta-propeller" evidence="8">
    <location>
        <begin position="81"/>
        <end position="548"/>
    </location>
</feature>
<evidence type="ECO:0000256" key="4">
    <source>
        <dbReference type="ARBA" id="ARBA00023136"/>
    </source>
</evidence>
<evidence type="ECO:0000256" key="2">
    <source>
        <dbReference type="ARBA" id="ARBA00022692"/>
    </source>
</evidence>
<dbReference type="PANTHER" id="PTHR21419:SF7">
    <property type="entry name" value="PROTEIN FAM234A"/>
    <property type="match status" value="1"/>
</dbReference>
<evidence type="ECO:0000256" key="3">
    <source>
        <dbReference type="ARBA" id="ARBA00022989"/>
    </source>
</evidence>
<feature type="region of interest" description="Disordered" evidence="6">
    <location>
        <begin position="1"/>
        <end position="22"/>
    </location>
</feature>